<organism evidence="3 4">
    <name type="scientific">Sulfurimonas lithotrophica</name>
    <dbReference type="NCBI Taxonomy" id="2590022"/>
    <lineage>
        <taxon>Bacteria</taxon>
        <taxon>Pseudomonadati</taxon>
        <taxon>Campylobacterota</taxon>
        <taxon>Epsilonproteobacteria</taxon>
        <taxon>Campylobacterales</taxon>
        <taxon>Sulfurimonadaceae</taxon>
        <taxon>Sulfurimonas</taxon>
    </lineage>
</organism>
<proteinExistence type="predicted"/>
<evidence type="ECO:0000256" key="1">
    <source>
        <dbReference type="SAM" id="MobiDB-lite"/>
    </source>
</evidence>
<dbReference type="OrthoDB" id="8592743at2"/>
<gene>
    <name evidence="3" type="ORF">FJR48_06520</name>
</gene>
<feature type="compositionally biased region" description="Basic residues" evidence="1">
    <location>
        <begin position="191"/>
        <end position="200"/>
    </location>
</feature>
<reference evidence="3 4" key="1">
    <citation type="submission" date="2019-09" db="EMBL/GenBank/DDBJ databases">
        <title>Sulfurimonas gotlandica sp. nov., a chemoautotrophic and psychrotolerant epsilonproteobacterium isolated from a pelagic redoxcline, and an emended description of the genus Sulfurimonas.</title>
        <authorList>
            <person name="Wang S."/>
            <person name="Jiang L."/>
            <person name="Shao S."/>
        </authorList>
    </citation>
    <scope>NUCLEOTIDE SEQUENCE [LARGE SCALE GENOMIC DNA]</scope>
    <source>
        <strain evidence="3 4">GYSZ_1</strain>
    </source>
</reference>
<name>A0A5P8P1D0_9BACT</name>
<dbReference type="KEGG" id="sulg:FJR48_06520"/>
<evidence type="ECO:0000313" key="3">
    <source>
        <dbReference type="EMBL" id="QFR49397.1"/>
    </source>
</evidence>
<dbReference type="InterPro" id="IPR057271">
    <property type="entry name" value="YagK_YfjJ_C"/>
</dbReference>
<dbReference type="RefSeq" id="WP_152307340.1">
    <property type="nucleotide sequence ID" value="NZ_CP043617.1"/>
</dbReference>
<evidence type="ECO:0000259" key="2">
    <source>
        <dbReference type="Pfam" id="PF11726"/>
    </source>
</evidence>
<feature type="domain" description="YagK/YfjJ C-terminal" evidence="2">
    <location>
        <begin position="23"/>
        <end position="168"/>
    </location>
</feature>
<evidence type="ECO:0000313" key="4">
    <source>
        <dbReference type="Proteomes" id="UP000326944"/>
    </source>
</evidence>
<dbReference type="EMBL" id="CP043617">
    <property type="protein sequence ID" value="QFR49397.1"/>
    <property type="molecule type" value="Genomic_DNA"/>
</dbReference>
<accession>A0A5P8P1D0</accession>
<dbReference type="AlphaFoldDB" id="A0A5P8P1D0"/>
<sequence length="200" mass="23194">MTNSKVVKNREDSNRLYVDALQEKHSKLNVVRVDLYYKKDEDGNANISFEDANSDFNRMLNNRRSKPSVFNDQVGYICTKEYTTDRGMHFHAAFFYDGQKVLNDIHKASQICEYWNKEITKNKGSSNNCNLNAKKQYGEKNGIGMLDHRDKEKRKNLDSAIGYMCKDEQHIEVVTKNKKNRSVVRGTMPKIKSKSGRPRS</sequence>
<protein>
    <submittedName>
        <fullName evidence="3">Inovirus Gp2 family protein</fullName>
    </submittedName>
</protein>
<dbReference type="Proteomes" id="UP000326944">
    <property type="component" value="Chromosome"/>
</dbReference>
<feature type="region of interest" description="Disordered" evidence="1">
    <location>
        <begin position="179"/>
        <end position="200"/>
    </location>
</feature>
<dbReference type="Pfam" id="PF11726">
    <property type="entry name" value="YagK_YfjJ_C"/>
    <property type="match status" value="1"/>
</dbReference>
<keyword evidence="4" id="KW-1185">Reference proteome</keyword>